<reference evidence="2" key="1">
    <citation type="submission" date="2021-06" db="EMBL/GenBank/DDBJ databases">
        <title>New haloarchaea isolates fom saline soil.</title>
        <authorList>
            <person name="Duran-Viseras A."/>
            <person name="Sanchez-Porro C.S."/>
            <person name="Ventosa A."/>
        </authorList>
    </citation>
    <scope>NUCLEOTIDE SEQUENCE</scope>
    <source>
        <strain evidence="2">JCM 18369</strain>
    </source>
</reference>
<sequence length="102" mass="11258">MYRASDRVEHDEWLSDIETAADRLDLGTQARSHAVDLFLSEIPDADRSKQATLAASVYVGALVAGEERSQTAVAEATDVSRLSIQQRWKDLLETAGLEAPDW</sequence>
<name>A0AA41G3S7_9EURY</name>
<feature type="domain" description="PH" evidence="1">
    <location>
        <begin position="1"/>
        <end position="22"/>
    </location>
</feature>
<protein>
    <submittedName>
        <fullName evidence="2">Transcription initiation factor IIB family protein</fullName>
    </submittedName>
</protein>
<dbReference type="EMBL" id="JAHQXE010000005">
    <property type="protein sequence ID" value="MBV0903109.1"/>
    <property type="molecule type" value="Genomic_DNA"/>
</dbReference>
<keyword evidence="3" id="KW-1185">Reference proteome</keyword>
<evidence type="ECO:0000259" key="1">
    <source>
        <dbReference type="PROSITE" id="PS50003"/>
    </source>
</evidence>
<evidence type="ECO:0000313" key="2">
    <source>
        <dbReference type="EMBL" id="MBV0903109.1"/>
    </source>
</evidence>
<dbReference type="InterPro" id="IPR001849">
    <property type="entry name" value="PH_domain"/>
</dbReference>
<dbReference type="Gene3D" id="1.10.472.10">
    <property type="entry name" value="Cyclin-like"/>
    <property type="match status" value="1"/>
</dbReference>
<proteinExistence type="predicted"/>
<dbReference type="Proteomes" id="UP001166304">
    <property type="component" value="Unassembled WGS sequence"/>
</dbReference>
<dbReference type="RefSeq" id="WP_162413856.1">
    <property type="nucleotide sequence ID" value="NZ_JAHQXE010000005.1"/>
</dbReference>
<gene>
    <name evidence="2" type="ORF">KTS37_15050</name>
</gene>
<dbReference type="GO" id="GO:0017025">
    <property type="term" value="F:TBP-class protein binding"/>
    <property type="evidence" value="ECO:0007669"/>
    <property type="project" value="InterPro"/>
</dbReference>
<evidence type="ECO:0000313" key="3">
    <source>
        <dbReference type="Proteomes" id="UP001166304"/>
    </source>
</evidence>
<comment type="caution">
    <text evidence="2">The sequence shown here is derived from an EMBL/GenBank/DDBJ whole genome shotgun (WGS) entry which is preliminary data.</text>
</comment>
<dbReference type="InterPro" id="IPR013150">
    <property type="entry name" value="TFIIB_cyclin"/>
</dbReference>
<dbReference type="Pfam" id="PF00382">
    <property type="entry name" value="TFIIB"/>
    <property type="match status" value="1"/>
</dbReference>
<dbReference type="SUPFAM" id="SSF47954">
    <property type="entry name" value="Cyclin-like"/>
    <property type="match status" value="1"/>
</dbReference>
<dbReference type="InterPro" id="IPR036915">
    <property type="entry name" value="Cyclin-like_sf"/>
</dbReference>
<accession>A0AA41G3S7</accession>
<dbReference type="PROSITE" id="PS50003">
    <property type="entry name" value="PH_DOMAIN"/>
    <property type="match status" value="1"/>
</dbReference>
<dbReference type="AlphaFoldDB" id="A0AA41G3S7"/>
<organism evidence="2 3">
    <name type="scientific">Haloarcula salina</name>
    <dbReference type="NCBI Taxonomy" id="1429914"/>
    <lineage>
        <taxon>Archaea</taxon>
        <taxon>Methanobacteriati</taxon>
        <taxon>Methanobacteriota</taxon>
        <taxon>Stenosarchaea group</taxon>
        <taxon>Halobacteria</taxon>
        <taxon>Halobacteriales</taxon>
        <taxon>Haloarculaceae</taxon>
        <taxon>Haloarcula</taxon>
    </lineage>
</organism>